<dbReference type="EMBL" id="BAAAMQ010000005">
    <property type="protein sequence ID" value="GAA2097651.1"/>
    <property type="molecule type" value="Genomic_DNA"/>
</dbReference>
<name>A0ABN2WSB5_9ACTN</name>
<sequence length="49" mass="5565">MSTDPLTPLTRALFNRPTPDDEIEAPQAVDDPEQIMRHFVARLFAPDND</sequence>
<comment type="caution">
    <text evidence="2">The sequence shown here is derived from an EMBL/GenBank/DDBJ whole genome shotgun (WGS) entry which is preliminary data.</text>
</comment>
<protein>
    <submittedName>
        <fullName evidence="2">Uncharacterized protein</fullName>
    </submittedName>
</protein>
<evidence type="ECO:0000313" key="2">
    <source>
        <dbReference type="EMBL" id="GAA2097651.1"/>
    </source>
</evidence>
<dbReference type="RefSeq" id="WP_231250030.1">
    <property type="nucleotide sequence ID" value="NZ_BAAAMQ010000005.1"/>
</dbReference>
<accession>A0ABN2WSB5</accession>
<reference evidence="2 3" key="1">
    <citation type="journal article" date="2019" name="Int. J. Syst. Evol. Microbiol.">
        <title>The Global Catalogue of Microorganisms (GCM) 10K type strain sequencing project: providing services to taxonomists for standard genome sequencing and annotation.</title>
        <authorList>
            <consortium name="The Broad Institute Genomics Platform"/>
            <consortium name="The Broad Institute Genome Sequencing Center for Infectious Disease"/>
            <person name="Wu L."/>
            <person name="Ma J."/>
        </authorList>
    </citation>
    <scope>NUCLEOTIDE SEQUENCE [LARGE SCALE GENOMIC DNA]</scope>
    <source>
        <strain evidence="2 3">JCM 13813</strain>
    </source>
</reference>
<organism evidence="2 3">
    <name type="scientific">Nocardioides furvisabuli</name>
    <dbReference type="NCBI Taxonomy" id="375542"/>
    <lineage>
        <taxon>Bacteria</taxon>
        <taxon>Bacillati</taxon>
        <taxon>Actinomycetota</taxon>
        <taxon>Actinomycetes</taxon>
        <taxon>Propionibacteriales</taxon>
        <taxon>Nocardioidaceae</taxon>
        <taxon>Nocardioides</taxon>
    </lineage>
</organism>
<feature type="region of interest" description="Disordered" evidence="1">
    <location>
        <begin position="1"/>
        <end position="32"/>
    </location>
</feature>
<gene>
    <name evidence="2" type="ORF">GCM10009726_06290</name>
</gene>
<evidence type="ECO:0000313" key="3">
    <source>
        <dbReference type="Proteomes" id="UP001501161"/>
    </source>
</evidence>
<dbReference type="Proteomes" id="UP001501161">
    <property type="component" value="Unassembled WGS sequence"/>
</dbReference>
<evidence type="ECO:0000256" key="1">
    <source>
        <dbReference type="SAM" id="MobiDB-lite"/>
    </source>
</evidence>
<proteinExistence type="predicted"/>
<keyword evidence="3" id="KW-1185">Reference proteome</keyword>